<evidence type="ECO:0008006" key="4">
    <source>
        <dbReference type="Google" id="ProtNLM"/>
    </source>
</evidence>
<dbReference type="EMBL" id="MPUH01001000">
    <property type="protein sequence ID" value="OMJ71332.1"/>
    <property type="molecule type" value="Genomic_DNA"/>
</dbReference>
<comment type="caution">
    <text evidence="2">The sequence shown here is derived from an EMBL/GenBank/DDBJ whole genome shotgun (WGS) entry which is preliminary data.</text>
</comment>
<evidence type="ECO:0000313" key="2">
    <source>
        <dbReference type="EMBL" id="OMJ71332.1"/>
    </source>
</evidence>
<proteinExistence type="predicted"/>
<feature type="compositionally biased region" description="Low complexity" evidence="1">
    <location>
        <begin position="101"/>
        <end position="114"/>
    </location>
</feature>
<dbReference type="AlphaFoldDB" id="A0A1R2B3J1"/>
<name>A0A1R2B3J1_9CILI</name>
<evidence type="ECO:0000313" key="3">
    <source>
        <dbReference type="Proteomes" id="UP000187209"/>
    </source>
</evidence>
<dbReference type="Gene3D" id="2.30.29.30">
    <property type="entry name" value="Pleckstrin-homology domain (PH domain)/Phosphotyrosine-binding domain (PTB)"/>
    <property type="match status" value="1"/>
</dbReference>
<accession>A0A1R2B3J1</accession>
<organism evidence="2 3">
    <name type="scientific">Stentor coeruleus</name>
    <dbReference type="NCBI Taxonomy" id="5963"/>
    <lineage>
        <taxon>Eukaryota</taxon>
        <taxon>Sar</taxon>
        <taxon>Alveolata</taxon>
        <taxon>Ciliophora</taxon>
        <taxon>Postciliodesmatophora</taxon>
        <taxon>Heterotrichea</taxon>
        <taxon>Heterotrichida</taxon>
        <taxon>Stentoridae</taxon>
        <taxon>Stentor</taxon>
    </lineage>
</organism>
<evidence type="ECO:0000256" key="1">
    <source>
        <dbReference type="SAM" id="MobiDB-lite"/>
    </source>
</evidence>
<dbReference type="InterPro" id="IPR011993">
    <property type="entry name" value="PH-like_dom_sf"/>
</dbReference>
<reference evidence="2 3" key="1">
    <citation type="submission" date="2016-11" db="EMBL/GenBank/DDBJ databases">
        <title>The macronuclear genome of Stentor coeruleus: a giant cell with tiny introns.</title>
        <authorList>
            <person name="Slabodnick M."/>
            <person name="Ruby J.G."/>
            <person name="Reiff S.B."/>
            <person name="Swart E.C."/>
            <person name="Gosai S."/>
            <person name="Prabakaran S."/>
            <person name="Witkowska E."/>
            <person name="Larue G.E."/>
            <person name="Fisher S."/>
            <person name="Freeman R.M."/>
            <person name="Gunawardena J."/>
            <person name="Chu W."/>
            <person name="Stover N.A."/>
            <person name="Gregory B.D."/>
            <person name="Nowacki M."/>
            <person name="Derisi J."/>
            <person name="Roy S.W."/>
            <person name="Marshall W.F."/>
            <person name="Sood P."/>
        </authorList>
    </citation>
    <scope>NUCLEOTIDE SEQUENCE [LARGE SCALE GENOMIC DNA]</scope>
    <source>
        <strain evidence="2">WM001</strain>
    </source>
</reference>
<feature type="region of interest" description="Disordered" evidence="1">
    <location>
        <begin position="95"/>
        <end position="117"/>
    </location>
</feature>
<protein>
    <recommendedName>
        <fullName evidence="4">PH domain-containing protein</fullName>
    </recommendedName>
</protein>
<sequence length="531" mass="60638">MDIFKKAISRIQTSHVQSQEKESEEQDGLMTREDLMKKVKTLSETIKVCQKQRLKTFFSPSALKSLLRPRVSSKNRKELRRSSHILSSKTLILDQDESQDSEVSSNPSTFSSESSSEESESANAYLFPIISLTYENPFTEGISAREDLDILDKEFAEKIKIKARNRSTSSNIQGNLNIFTSTGCRGYVKIIKEAYQDSDLIYSRGFLSISTEELQIFETAREYEPILKIPIQNVKEIIDPKDGKIFIIYVNEKYDKGLVIWPLTSSDYTRWSNTLKNISRIKGIIHKNVGHLPTEVEEEIAISPLRHKSTVFQKSSGILGDATLSLTIEELSLQSEEETSSKVETITERSWSFDFDKLDNDKSKMTDKDLISESDEEGTNNDEEKIRSLTMLAILGKSEGLVNLITKGGLFIKYGRWGKPHMRHVLVTGDLSYVEWWHINKNKASGHVIVINIFNVIRGRTTKNFKRFMKQGQADQSFSLICKDRTVDLEIAKDNKTPVDVWILAFESLIKQKFQKDQVVRYITKHSTLSG</sequence>
<dbReference type="OrthoDB" id="3176171at2759"/>
<dbReference type="Proteomes" id="UP000187209">
    <property type="component" value="Unassembled WGS sequence"/>
</dbReference>
<keyword evidence="3" id="KW-1185">Reference proteome</keyword>
<gene>
    <name evidence="2" type="ORF">SteCoe_30484</name>
</gene>
<dbReference type="SUPFAM" id="SSF50729">
    <property type="entry name" value="PH domain-like"/>
    <property type="match status" value="1"/>
</dbReference>